<dbReference type="EMBL" id="GBXM01076117">
    <property type="protein sequence ID" value="JAH32460.1"/>
    <property type="molecule type" value="Transcribed_RNA"/>
</dbReference>
<evidence type="ECO:0000256" key="1">
    <source>
        <dbReference type="SAM" id="Phobius"/>
    </source>
</evidence>
<dbReference type="PROSITE" id="PS51257">
    <property type="entry name" value="PROKAR_LIPOPROTEIN"/>
    <property type="match status" value="1"/>
</dbReference>
<reference evidence="2" key="1">
    <citation type="submission" date="2014-11" db="EMBL/GenBank/DDBJ databases">
        <authorList>
            <person name="Amaro Gonzalez C."/>
        </authorList>
    </citation>
    <scope>NUCLEOTIDE SEQUENCE</scope>
</reference>
<sequence>MSPLGKGLFIHPLQFESFIGMVTCFLFVFLSCKYLC</sequence>
<accession>A0A0E9RVE3</accession>
<reference evidence="2" key="2">
    <citation type="journal article" date="2015" name="Fish Shellfish Immunol.">
        <title>Early steps in the European eel (Anguilla anguilla)-Vibrio vulnificus interaction in the gills: Role of the RtxA13 toxin.</title>
        <authorList>
            <person name="Callol A."/>
            <person name="Pajuelo D."/>
            <person name="Ebbesson L."/>
            <person name="Teles M."/>
            <person name="MacKenzie S."/>
            <person name="Amaro C."/>
        </authorList>
    </citation>
    <scope>NUCLEOTIDE SEQUENCE</scope>
</reference>
<protein>
    <submittedName>
        <fullName evidence="2">Uncharacterized protein</fullName>
    </submittedName>
</protein>
<keyword evidence="1" id="KW-1133">Transmembrane helix</keyword>
<dbReference type="AlphaFoldDB" id="A0A0E9RVE3"/>
<keyword evidence="1" id="KW-0472">Membrane</keyword>
<keyword evidence="1" id="KW-0812">Transmembrane</keyword>
<feature type="transmembrane region" description="Helical" evidence="1">
    <location>
        <begin position="15"/>
        <end position="35"/>
    </location>
</feature>
<organism evidence="2">
    <name type="scientific">Anguilla anguilla</name>
    <name type="common">European freshwater eel</name>
    <name type="synonym">Muraena anguilla</name>
    <dbReference type="NCBI Taxonomy" id="7936"/>
    <lineage>
        <taxon>Eukaryota</taxon>
        <taxon>Metazoa</taxon>
        <taxon>Chordata</taxon>
        <taxon>Craniata</taxon>
        <taxon>Vertebrata</taxon>
        <taxon>Euteleostomi</taxon>
        <taxon>Actinopterygii</taxon>
        <taxon>Neopterygii</taxon>
        <taxon>Teleostei</taxon>
        <taxon>Anguilliformes</taxon>
        <taxon>Anguillidae</taxon>
        <taxon>Anguilla</taxon>
    </lineage>
</organism>
<name>A0A0E9RVE3_ANGAN</name>
<evidence type="ECO:0000313" key="2">
    <source>
        <dbReference type="EMBL" id="JAH32460.1"/>
    </source>
</evidence>
<proteinExistence type="predicted"/>